<evidence type="ECO:0000313" key="3">
    <source>
        <dbReference type="Proteomes" id="UP001163846"/>
    </source>
</evidence>
<keyword evidence="3" id="KW-1185">Reference proteome</keyword>
<feature type="domain" description="NADH:flavin oxidoreductase/NADH oxidase N-terminal" evidence="1">
    <location>
        <begin position="10"/>
        <end position="353"/>
    </location>
</feature>
<dbReference type="FunFam" id="3.20.20.70:FF:000138">
    <property type="entry name" value="NADPH dehydrogenase 1"/>
    <property type="match status" value="1"/>
</dbReference>
<reference evidence="2" key="1">
    <citation type="submission" date="2022-08" db="EMBL/GenBank/DDBJ databases">
        <authorList>
            <consortium name="DOE Joint Genome Institute"/>
            <person name="Min B."/>
            <person name="Riley R."/>
            <person name="Sierra-Patev S."/>
            <person name="Naranjo-Ortiz M."/>
            <person name="Looney B."/>
            <person name="Konkel Z."/>
            <person name="Slot J.C."/>
            <person name="Sakamoto Y."/>
            <person name="Steenwyk J.L."/>
            <person name="Rokas A."/>
            <person name="Carro J."/>
            <person name="Camarero S."/>
            <person name="Ferreira P."/>
            <person name="Molpeceres G."/>
            <person name="Ruiz-Duenas F.J."/>
            <person name="Serrano A."/>
            <person name="Henrissat B."/>
            <person name="Drula E."/>
            <person name="Hughes K.W."/>
            <person name="Mata J.L."/>
            <person name="Ishikawa N.K."/>
            <person name="Vargas-Isla R."/>
            <person name="Ushijima S."/>
            <person name="Smith C.A."/>
            <person name="Ahrendt S."/>
            <person name="Andreopoulos W."/>
            <person name="He G."/>
            <person name="Labutti K."/>
            <person name="Lipzen A."/>
            <person name="Ng V."/>
            <person name="Sandor L."/>
            <person name="Barry K."/>
            <person name="Martinez A.T."/>
            <person name="Xiao Y."/>
            <person name="Gibbons J.G."/>
            <person name="Terashima K."/>
            <person name="Hibbett D.S."/>
            <person name="Grigoriev I.V."/>
        </authorList>
    </citation>
    <scope>NUCLEOTIDE SEQUENCE</scope>
    <source>
        <strain evidence="2">TFB9207</strain>
    </source>
</reference>
<protein>
    <recommendedName>
        <fullName evidence="1">NADH:flavin oxidoreductase/NADH oxidase N-terminal domain-containing protein</fullName>
    </recommendedName>
</protein>
<dbReference type="InterPro" id="IPR045247">
    <property type="entry name" value="Oye-like"/>
</dbReference>
<dbReference type="Pfam" id="PF00724">
    <property type="entry name" value="Oxidored_FMN"/>
    <property type="match status" value="1"/>
</dbReference>
<dbReference type="Gene3D" id="3.20.20.70">
    <property type="entry name" value="Aldolase class I"/>
    <property type="match status" value="1"/>
</dbReference>
<dbReference type="GO" id="GO:0003959">
    <property type="term" value="F:NADPH dehydrogenase activity"/>
    <property type="evidence" value="ECO:0007669"/>
    <property type="project" value="TreeGrafter"/>
</dbReference>
<dbReference type="GO" id="GO:0010181">
    <property type="term" value="F:FMN binding"/>
    <property type="evidence" value="ECO:0007669"/>
    <property type="project" value="InterPro"/>
</dbReference>
<gene>
    <name evidence="2" type="ORF">F5878DRAFT_604860</name>
</gene>
<dbReference type="InterPro" id="IPR013785">
    <property type="entry name" value="Aldolase_TIM"/>
</dbReference>
<proteinExistence type="predicted"/>
<dbReference type="Proteomes" id="UP001163846">
    <property type="component" value="Unassembled WGS sequence"/>
</dbReference>
<dbReference type="InterPro" id="IPR001155">
    <property type="entry name" value="OxRdtase_FMN_N"/>
</dbReference>
<dbReference type="EMBL" id="MU805975">
    <property type="protein sequence ID" value="KAJ3843494.1"/>
    <property type="molecule type" value="Genomic_DNA"/>
</dbReference>
<evidence type="ECO:0000313" key="2">
    <source>
        <dbReference type="EMBL" id="KAJ3843494.1"/>
    </source>
</evidence>
<dbReference type="CDD" id="cd02933">
    <property type="entry name" value="OYE_like_FMN"/>
    <property type="match status" value="1"/>
</dbReference>
<organism evidence="2 3">
    <name type="scientific">Lentinula raphanica</name>
    <dbReference type="NCBI Taxonomy" id="153919"/>
    <lineage>
        <taxon>Eukaryota</taxon>
        <taxon>Fungi</taxon>
        <taxon>Dikarya</taxon>
        <taxon>Basidiomycota</taxon>
        <taxon>Agaricomycotina</taxon>
        <taxon>Agaricomycetes</taxon>
        <taxon>Agaricomycetidae</taxon>
        <taxon>Agaricales</taxon>
        <taxon>Marasmiineae</taxon>
        <taxon>Omphalotaceae</taxon>
        <taxon>Lentinula</taxon>
    </lineage>
</organism>
<dbReference type="AlphaFoldDB" id="A0AA38UJD9"/>
<dbReference type="SUPFAM" id="SSF51395">
    <property type="entry name" value="FMN-linked oxidoreductases"/>
    <property type="match status" value="1"/>
</dbReference>
<dbReference type="PANTHER" id="PTHR22893">
    <property type="entry name" value="NADH OXIDOREDUCTASE-RELATED"/>
    <property type="match status" value="1"/>
</dbReference>
<dbReference type="PANTHER" id="PTHR22893:SF91">
    <property type="entry name" value="NADPH DEHYDROGENASE 2-RELATED"/>
    <property type="match status" value="1"/>
</dbReference>
<sequence length="385" mass="42630">MTVIAQKPRLFQPIRVGSMQLAHRIVHAPLTRFRTTKSQAPLPELVKEYYTQRANTPGTFLVAEGTFISPQAGGIAHIPGIWSDEQIEGWKEITDAVHAKGCYIFLQLAAAGRGANPDALHEYDPSFDVVGAGDIPEPVDGSADVLFVGAAPRPLTTLEIKEYVKMFAEAAKTAVYKAGFDGVELHGANGHLIEQFLREGSNNRTDEYGGSIENRARFLFEVTRGVSDAVGDERMSVRLTPWLDARGLKMKNPVPTFSYVVAELKKQFPNLAYLHVVEPRISIIDDRTTDVKESNDYIKALWSPRPLILAGGFLREDAIQAAEETEGVLIAFGRRYIANPDLPYRLMNDIPLNHYDRSTFYLMGDATGRGYIDYPFATSRGAQAV</sequence>
<evidence type="ECO:0000259" key="1">
    <source>
        <dbReference type="Pfam" id="PF00724"/>
    </source>
</evidence>
<accession>A0AA38UJD9</accession>
<name>A0AA38UJD9_9AGAR</name>
<comment type="caution">
    <text evidence="2">The sequence shown here is derived from an EMBL/GenBank/DDBJ whole genome shotgun (WGS) entry which is preliminary data.</text>
</comment>